<protein>
    <submittedName>
        <fullName evidence="1">Uncharacterized protein</fullName>
    </submittedName>
</protein>
<accession>B9T4N7</accession>
<evidence type="ECO:0000313" key="2">
    <source>
        <dbReference type="Proteomes" id="UP000008311"/>
    </source>
</evidence>
<dbReference type="EMBL" id="EQ974481">
    <property type="protein sequence ID" value="EEF29177.1"/>
    <property type="molecule type" value="Genomic_DNA"/>
</dbReference>
<proteinExistence type="predicted"/>
<dbReference type="InParanoid" id="B9T4N7"/>
<reference evidence="2" key="1">
    <citation type="journal article" date="2010" name="Nat. Biotechnol.">
        <title>Draft genome sequence of the oilseed species Ricinus communis.</title>
        <authorList>
            <person name="Chan A.P."/>
            <person name="Crabtree J."/>
            <person name="Zhao Q."/>
            <person name="Lorenzi H."/>
            <person name="Orvis J."/>
            <person name="Puiu D."/>
            <person name="Melake-Berhan A."/>
            <person name="Jones K.M."/>
            <person name="Redman J."/>
            <person name="Chen G."/>
            <person name="Cahoon E.B."/>
            <person name="Gedil M."/>
            <person name="Stanke M."/>
            <person name="Haas B.J."/>
            <person name="Wortman J.R."/>
            <person name="Fraser-Liggett C.M."/>
            <person name="Ravel J."/>
            <person name="Rabinowicz P.D."/>
        </authorList>
    </citation>
    <scope>NUCLEOTIDE SEQUENCE [LARGE SCALE GENOMIC DNA]</scope>
    <source>
        <strain evidence="2">cv. Hale</strain>
    </source>
</reference>
<dbReference type="Proteomes" id="UP000008311">
    <property type="component" value="Unassembled WGS sequence"/>
</dbReference>
<dbReference type="AlphaFoldDB" id="B9T4N7"/>
<gene>
    <name evidence="1" type="ORF">RCOM_0103760</name>
</gene>
<keyword evidence="2" id="KW-1185">Reference proteome</keyword>
<organism evidence="1 2">
    <name type="scientific">Ricinus communis</name>
    <name type="common">Castor bean</name>
    <dbReference type="NCBI Taxonomy" id="3988"/>
    <lineage>
        <taxon>Eukaryota</taxon>
        <taxon>Viridiplantae</taxon>
        <taxon>Streptophyta</taxon>
        <taxon>Embryophyta</taxon>
        <taxon>Tracheophyta</taxon>
        <taxon>Spermatophyta</taxon>
        <taxon>Magnoliopsida</taxon>
        <taxon>eudicotyledons</taxon>
        <taxon>Gunneridae</taxon>
        <taxon>Pentapetalae</taxon>
        <taxon>rosids</taxon>
        <taxon>fabids</taxon>
        <taxon>Malpighiales</taxon>
        <taxon>Euphorbiaceae</taxon>
        <taxon>Acalyphoideae</taxon>
        <taxon>Acalypheae</taxon>
        <taxon>Ricinus</taxon>
    </lineage>
</organism>
<name>B9T4N7_RICCO</name>
<evidence type="ECO:0000313" key="1">
    <source>
        <dbReference type="EMBL" id="EEF29177.1"/>
    </source>
</evidence>
<sequence length="57" mass="5816">MVSGVKGERTSLLFCGDSKGQVIDGSSWSIETPSPAIATVFSDGCEIGGGGYMNAPF</sequence>